<evidence type="ECO:0000256" key="15">
    <source>
        <dbReference type="ARBA" id="ARBA00032605"/>
    </source>
</evidence>
<comment type="catalytic activity">
    <reaction evidence="18 19">
        <text>alpha-ribazole 5'-phosphate + adenosylcob(III)inamide-GDP = adenosylcob(III)alamin 5'-phosphate + GMP + H(+)</text>
        <dbReference type="Rhea" id="RHEA:23560"/>
        <dbReference type="ChEBI" id="CHEBI:15378"/>
        <dbReference type="ChEBI" id="CHEBI:57918"/>
        <dbReference type="ChEBI" id="CHEBI:58115"/>
        <dbReference type="ChEBI" id="CHEBI:60487"/>
        <dbReference type="ChEBI" id="CHEBI:60493"/>
        <dbReference type="EC" id="2.7.8.26"/>
    </reaction>
</comment>
<dbReference type="EMBL" id="PEWV01000041">
    <property type="protein sequence ID" value="PIU41632.1"/>
    <property type="molecule type" value="Genomic_DNA"/>
</dbReference>
<dbReference type="PANTHER" id="PTHR34148:SF1">
    <property type="entry name" value="ADENOSYLCOBINAMIDE-GDP RIBAZOLETRANSFERASE"/>
    <property type="match status" value="1"/>
</dbReference>
<accession>A0A2J0KSZ3</accession>
<evidence type="ECO:0000313" key="21">
    <source>
        <dbReference type="Proteomes" id="UP000230052"/>
    </source>
</evidence>
<evidence type="ECO:0000256" key="14">
    <source>
        <dbReference type="ARBA" id="ARBA00025228"/>
    </source>
</evidence>
<feature type="transmembrane region" description="Helical" evidence="19">
    <location>
        <begin position="175"/>
        <end position="208"/>
    </location>
</feature>
<evidence type="ECO:0000256" key="19">
    <source>
        <dbReference type="HAMAP-Rule" id="MF_00719"/>
    </source>
</evidence>
<evidence type="ECO:0000256" key="6">
    <source>
        <dbReference type="ARBA" id="ARBA00015850"/>
    </source>
</evidence>
<keyword evidence="13 19" id="KW-0472">Membrane</keyword>
<keyword evidence="11 19" id="KW-0460">Magnesium</keyword>
<comment type="pathway">
    <text evidence="3 19">Cofactor biosynthesis; adenosylcobalamin biosynthesis; adenosylcobalamin from cob(II)yrinate a,c-diamide: step 7/7.</text>
</comment>
<evidence type="ECO:0000313" key="20">
    <source>
        <dbReference type="EMBL" id="PIU41632.1"/>
    </source>
</evidence>
<keyword evidence="7 19" id="KW-1003">Cell membrane</keyword>
<evidence type="ECO:0000256" key="3">
    <source>
        <dbReference type="ARBA" id="ARBA00004663"/>
    </source>
</evidence>
<evidence type="ECO:0000256" key="8">
    <source>
        <dbReference type="ARBA" id="ARBA00022573"/>
    </source>
</evidence>
<sequence length="243" mass="26132">MNSFLLAIQFLTVAPLKIKEYSERTMAGATIYFPLVGLLLGLMLFGINALLGFFNFYPFAANVILVIALIVMTGGIHLDGLSDTADAFLSGKPKEEMLAIMRDPHIGAMGVLSIISIILLKIGLLSSVEPSSKAAALFLMGAVSRWSAVFSIFLFPYARQDGKAGTFIRGMNLKIFLISLATVIIFAFAIWRLKGLIVLLIVAGFTYLIGKFAGRKIEGITGDTLGATIELAELVTLFAVCIG</sequence>
<dbReference type="HAMAP" id="MF_00719">
    <property type="entry name" value="CobS"/>
    <property type="match status" value="1"/>
</dbReference>
<evidence type="ECO:0000256" key="7">
    <source>
        <dbReference type="ARBA" id="ARBA00022475"/>
    </source>
</evidence>
<dbReference type="GO" id="GO:0008818">
    <property type="term" value="F:cobalamin 5'-phosphate synthase activity"/>
    <property type="evidence" value="ECO:0007669"/>
    <property type="project" value="UniProtKB-UniRule"/>
</dbReference>
<evidence type="ECO:0000256" key="1">
    <source>
        <dbReference type="ARBA" id="ARBA00001946"/>
    </source>
</evidence>
<evidence type="ECO:0000256" key="11">
    <source>
        <dbReference type="ARBA" id="ARBA00022842"/>
    </source>
</evidence>
<dbReference type="InterPro" id="IPR003805">
    <property type="entry name" value="CobS"/>
</dbReference>
<comment type="function">
    <text evidence="14 19">Joins adenosylcobinamide-GDP and alpha-ribazole to generate adenosylcobalamin (Ado-cobalamin). Also synthesizes adenosylcobalamin 5'-phosphate from adenosylcobinamide-GDP and alpha-ribazole 5'-phosphate.</text>
</comment>
<proteinExistence type="inferred from homology"/>
<keyword evidence="8 19" id="KW-0169">Cobalamin biosynthesis</keyword>
<keyword evidence="10 19" id="KW-0812">Transmembrane</keyword>
<evidence type="ECO:0000256" key="9">
    <source>
        <dbReference type="ARBA" id="ARBA00022679"/>
    </source>
</evidence>
<dbReference type="AlphaFoldDB" id="A0A2J0KSZ3"/>
<comment type="similarity">
    <text evidence="4 19">Belongs to the CobS family.</text>
</comment>
<evidence type="ECO:0000256" key="13">
    <source>
        <dbReference type="ARBA" id="ARBA00023136"/>
    </source>
</evidence>
<feature type="transmembrane region" description="Helical" evidence="19">
    <location>
        <begin position="106"/>
        <end position="124"/>
    </location>
</feature>
<evidence type="ECO:0000256" key="12">
    <source>
        <dbReference type="ARBA" id="ARBA00022989"/>
    </source>
</evidence>
<evidence type="ECO:0000256" key="2">
    <source>
        <dbReference type="ARBA" id="ARBA00004651"/>
    </source>
</evidence>
<dbReference type="UniPathway" id="UPA00148">
    <property type="reaction ID" value="UER00238"/>
</dbReference>
<dbReference type="NCBIfam" id="TIGR00317">
    <property type="entry name" value="cobS"/>
    <property type="match status" value="1"/>
</dbReference>
<dbReference type="GO" id="GO:0009236">
    <property type="term" value="P:cobalamin biosynthetic process"/>
    <property type="evidence" value="ECO:0007669"/>
    <property type="project" value="UniProtKB-UniRule"/>
</dbReference>
<dbReference type="Pfam" id="PF02654">
    <property type="entry name" value="CobS"/>
    <property type="match status" value="1"/>
</dbReference>
<reference evidence="20 21" key="1">
    <citation type="submission" date="2017-09" db="EMBL/GenBank/DDBJ databases">
        <title>Depth-based differentiation of microbial function through sediment-hosted aquifers and enrichment of novel symbionts in the deep terrestrial subsurface.</title>
        <authorList>
            <person name="Probst A.J."/>
            <person name="Ladd B."/>
            <person name="Jarett J.K."/>
            <person name="Geller-Mcgrath D.E."/>
            <person name="Sieber C.M."/>
            <person name="Emerson J.B."/>
            <person name="Anantharaman K."/>
            <person name="Thomas B.C."/>
            <person name="Malmstrom R."/>
            <person name="Stieglmeier M."/>
            <person name="Klingl A."/>
            <person name="Woyke T."/>
            <person name="Ryan C.M."/>
            <person name="Banfield J.F."/>
        </authorList>
    </citation>
    <scope>NUCLEOTIDE SEQUENCE [LARGE SCALE GENOMIC DNA]</scope>
    <source>
        <strain evidence="20">CG07_land_8_20_14_0_80_42_15</strain>
    </source>
</reference>
<dbReference type="GO" id="GO:0051073">
    <property type="term" value="F:adenosylcobinamide-GDP ribazoletransferase activity"/>
    <property type="evidence" value="ECO:0007669"/>
    <property type="project" value="UniProtKB-UniRule"/>
</dbReference>
<evidence type="ECO:0000256" key="18">
    <source>
        <dbReference type="ARBA" id="ARBA00049504"/>
    </source>
</evidence>
<dbReference type="EC" id="2.7.8.26" evidence="5 19"/>
<comment type="cofactor">
    <cofactor evidence="1 19">
        <name>Mg(2+)</name>
        <dbReference type="ChEBI" id="CHEBI:18420"/>
    </cofactor>
</comment>
<feature type="transmembrane region" description="Helical" evidence="19">
    <location>
        <begin position="136"/>
        <end position="155"/>
    </location>
</feature>
<evidence type="ECO:0000256" key="5">
    <source>
        <dbReference type="ARBA" id="ARBA00013200"/>
    </source>
</evidence>
<feature type="transmembrane region" description="Helical" evidence="19">
    <location>
        <begin position="31"/>
        <end position="52"/>
    </location>
</feature>
<protein>
    <recommendedName>
        <fullName evidence="6 19">Adenosylcobinamide-GDP ribazoletransferase</fullName>
        <ecNumber evidence="5 19">2.7.8.26</ecNumber>
    </recommendedName>
    <alternativeName>
        <fullName evidence="16 19">Cobalamin synthase</fullName>
    </alternativeName>
    <alternativeName>
        <fullName evidence="15 19">Cobalamin-5'-phosphate synthase</fullName>
    </alternativeName>
</protein>
<evidence type="ECO:0000256" key="10">
    <source>
        <dbReference type="ARBA" id="ARBA00022692"/>
    </source>
</evidence>
<comment type="caution">
    <text evidence="20">The sequence shown here is derived from an EMBL/GenBank/DDBJ whole genome shotgun (WGS) entry which is preliminary data.</text>
</comment>
<evidence type="ECO:0000256" key="4">
    <source>
        <dbReference type="ARBA" id="ARBA00010561"/>
    </source>
</evidence>
<dbReference type="Proteomes" id="UP000230052">
    <property type="component" value="Unassembled WGS sequence"/>
</dbReference>
<keyword evidence="12 19" id="KW-1133">Transmembrane helix</keyword>
<dbReference type="GO" id="GO:0005886">
    <property type="term" value="C:plasma membrane"/>
    <property type="evidence" value="ECO:0007669"/>
    <property type="project" value="UniProtKB-SubCell"/>
</dbReference>
<evidence type="ECO:0000256" key="16">
    <source>
        <dbReference type="ARBA" id="ARBA00032853"/>
    </source>
</evidence>
<dbReference type="PANTHER" id="PTHR34148">
    <property type="entry name" value="ADENOSYLCOBINAMIDE-GDP RIBAZOLETRANSFERASE"/>
    <property type="match status" value="1"/>
</dbReference>
<gene>
    <name evidence="19 20" type="primary">cobS</name>
    <name evidence="20" type="ORF">COS99_04355</name>
</gene>
<evidence type="ECO:0000256" key="17">
    <source>
        <dbReference type="ARBA" id="ARBA00048623"/>
    </source>
</evidence>
<organism evidence="20 21">
    <name type="scientific">Candidatus Aquitaenariimonas noxiae</name>
    <dbReference type="NCBI Taxonomy" id="1974741"/>
    <lineage>
        <taxon>Bacteria</taxon>
        <taxon>Pseudomonadati</taxon>
        <taxon>Candidatus Omnitrophota</taxon>
        <taxon>Candidatus Aquitaenariimonas</taxon>
    </lineage>
</organism>
<name>A0A2J0KSZ3_9BACT</name>
<feature type="transmembrane region" description="Helical" evidence="19">
    <location>
        <begin position="59"/>
        <end position="78"/>
    </location>
</feature>
<comment type="catalytic activity">
    <reaction evidence="17 19">
        <text>alpha-ribazole + adenosylcob(III)inamide-GDP = adenosylcob(III)alamin + GMP + H(+)</text>
        <dbReference type="Rhea" id="RHEA:16049"/>
        <dbReference type="ChEBI" id="CHEBI:10329"/>
        <dbReference type="ChEBI" id="CHEBI:15378"/>
        <dbReference type="ChEBI" id="CHEBI:18408"/>
        <dbReference type="ChEBI" id="CHEBI:58115"/>
        <dbReference type="ChEBI" id="CHEBI:60487"/>
        <dbReference type="EC" id="2.7.8.26"/>
    </reaction>
</comment>
<comment type="subcellular location">
    <subcellularLocation>
        <location evidence="2 19">Cell membrane</location>
        <topology evidence="2 19">Multi-pass membrane protein</topology>
    </subcellularLocation>
</comment>
<keyword evidence="9 19" id="KW-0808">Transferase</keyword>